<name>E4WYI9_OIKDI</name>
<evidence type="ECO:0000256" key="5">
    <source>
        <dbReference type="ARBA" id="ARBA00022860"/>
    </source>
</evidence>
<evidence type="ECO:0000313" key="16">
    <source>
        <dbReference type="EMBL" id="CBY22753.1"/>
    </source>
</evidence>
<keyword evidence="10 13" id="KW-0539">Nucleus</keyword>
<sequence length="372" mass="42207">METKEVRVKRPMNAFMVWSREQRKILSKQFPKMHNSEISRNLGEKWRQLNEDEKVPFVDEAKRLRAQHMKEHPDYKYRPRRRQRPSDSSKTEAARTELPAPAQAPKLSVGEPKVTTVVAGNGEIRSPLPMVQMQPGTNIMQSSLNFIPYQTYTQHPNFQHATVLHETMDVEQNVVPIDDGQNIVLGKVEPIKTEPLETVPVSSRGQRLDIPVTSVSQFSQLQAVEEQKPIIIRKREPSRLCLVQGDRLVHIEESEALADILGKQESPSLRDVTFHFKSETMGQITRQSSNPEPQFVPQVQTIYTRADSNGKMLTPVSIHNHSQPTMLQPSQFQPWYATGGQPGHVIIVPTPSMIPQSGLVPVDQSVRVEGQF</sequence>
<evidence type="ECO:0000256" key="6">
    <source>
        <dbReference type="ARBA" id="ARBA00022928"/>
    </source>
</evidence>
<keyword evidence="7 13" id="KW-0238">DNA-binding</keyword>
<feature type="compositionally biased region" description="Basic and acidic residues" evidence="14">
    <location>
        <begin position="84"/>
        <end position="95"/>
    </location>
</feature>
<dbReference type="CDD" id="cd22028">
    <property type="entry name" value="HMG-box_SoxA_SoxB_SoxG"/>
    <property type="match status" value="1"/>
</dbReference>
<comment type="subcellular location">
    <subcellularLocation>
        <location evidence="1">Nucleus speckle</location>
    </subcellularLocation>
</comment>
<evidence type="ECO:0000256" key="4">
    <source>
        <dbReference type="ARBA" id="ARBA00022782"/>
    </source>
</evidence>
<evidence type="ECO:0000256" key="3">
    <source>
        <dbReference type="ARBA" id="ARBA00019052"/>
    </source>
</evidence>
<dbReference type="FunFam" id="1.10.30.10:FF:000002">
    <property type="entry name" value="transcription factor Sox-2"/>
    <property type="match status" value="1"/>
</dbReference>
<evidence type="ECO:0000256" key="11">
    <source>
        <dbReference type="ARBA" id="ARBA00032498"/>
    </source>
</evidence>
<dbReference type="GO" id="GO:0016607">
    <property type="term" value="C:nuclear speck"/>
    <property type="evidence" value="ECO:0007669"/>
    <property type="project" value="UniProtKB-SubCell"/>
</dbReference>
<feature type="domain" description="HMG box" evidence="15">
    <location>
        <begin position="8"/>
        <end position="76"/>
    </location>
</feature>
<proteinExistence type="inferred from homology"/>
<protein>
    <recommendedName>
        <fullName evidence="3">Sex-determining region Y protein</fullName>
    </recommendedName>
    <alternativeName>
        <fullName evidence="11">Testis-determining factor</fullName>
    </alternativeName>
</protein>
<organism evidence="16">
    <name type="scientific">Oikopleura dioica</name>
    <name type="common">Tunicate</name>
    <dbReference type="NCBI Taxonomy" id="34765"/>
    <lineage>
        <taxon>Eukaryota</taxon>
        <taxon>Metazoa</taxon>
        <taxon>Chordata</taxon>
        <taxon>Tunicata</taxon>
        <taxon>Appendicularia</taxon>
        <taxon>Copelata</taxon>
        <taxon>Oikopleuridae</taxon>
        <taxon>Oikopleura</taxon>
    </lineage>
</organism>
<dbReference type="SUPFAM" id="SSF47095">
    <property type="entry name" value="HMG-box"/>
    <property type="match status" value="1"/>
</dbReference>
<evidence type="ECO:0000256" key="10">
    <source>
        <dbReference type="ARBA" id="ARBA00023242"/>
    </source>
</evidence>
<dbReference type="InterPro" id="IPR036910">
    <property type="entry name" value="HMG_box_dom_sf"/>
</dbReference>
<dbReference type="SMART" id="SM00398">
    <property type="entry name" value="HMG"/>
    <property type="match status" value="1"/>
</dbReference>
<evidence type="ECO:0000256" key="8">
    <source>
        <dbReference type="ARBA" id="ARBA00023159"/>
    </source>
</evidence>
<evidence type="ECO:0000256" key="1">
    <source>
        <dbReference type="ARBA" id="ARBA00004324"/>
    </source>
</evidence>
<dbReference type="Proteomes" id="UP000001307">
    <property type="component" value="Unassembled WGS sequence"/>
</dbReference>
<evidence type="ECO:0000259" key="15">
    <source>
        <dbReference type="PROSITE" id="PS50118"/>
    </source>
</evidence>
<dbReference type="InterPro" id="IPR050140">
    <property type="entry name" value="SRY-related_HMG-box_TF-like"/>
</dbReference>
<gene>
    <name evidence="16" type="ORF">GSOID_T00013526001</name>
</gene>
<dbReference type="GO" id="GO:0007548">
    <property type="term" value="P:sex differentiation"/>
    <property type="evidence" value="ECO:0007669"/>
    <property type="project" value="UniProtKB-KW"/>
</dbReference>
<dbReference type="Gene3D" id="1.10.30.10">
    <property type="entry name" value="High mobility group box domain"/>
    <property type="match status" value="1"/>
</dbReference>
<dbReference type="OrthoDB" id="6247875at2759"/>
<keyword evidence="9" id="KW-0804">Transcription</keyword>
<keyword evidence="5" id="KW-0112">Calmodulin-binding</keyword>
<dbReference type="PROSITE" id="PS50118">
    <property type="entry name" value="HMG_BOX_2"/>
    <property type="match status" value="1"/>
</dbReference>
<evidence type="ECO:0000256" key="9">
    <source>
        <dbReference type="ARBA" id="ARBA00023163"/>
    </source>
</evidence>
<evidence type="ECO:0000256" key="7">
    <source>
        <dbReference type="ARBA" id="ARBA00023125"/>
    </source>
</evidence>
<dbReference type="Pfam" id="PF00505">
    <property type="entry name" value="HMG_box"/>
    <property type="match status" value="1"/>
</dbReference>
<evidence type="ECO:0000256" key="14">
    <source>
        <dbReference type="SAM" id="MobiDB-lite"/>
    </source>
</evidence>
<keyword evidence="6" id="KW-0726">Sexual differentiation</keyword>
<accession>E4WYI9</accession>
<dbReference type="InterPro" id="IPR009071">
    <property type="entry name" value="HMG_box_dom"/>
</dbReference>
<dbReference type="AlphaFoldDB" id="E4WYI9"/>
<comment type="similarity">
    <text evidence="2">Belongs to the SRY family.</text>
</comment>
<feature type="compositionally biased region" description="Basic and acidic residues" evidence="14">
    <location>
        <begin position="34"/>
        <end position="77"/>
    </location>
</feature>
<comment type="function">
    <text evidence="12">Transcriptional regulator that controls a genetic switch in male development. It is necessary and sufficient for initiating male sex determination by directing the development of supporting cell precursors (pre-Sertoli cells) as Sertoli rather than granulosa cells. Involved in different aspects of gene regulation including promoter activation or repression. Binds to the DNA consensus sequence 5'-[AT]AACAA[AT]-3'. SRY HMG box recognizes DNA by partial intercalation in the minor groove and promotes DNA bending. Also involved in pre-mRNA splicing. In male adult brain involved in the maintenance of motor functions of dopaminergic neurons.</text>
</comment>
<evidence type="ECO:0000256" key="12">
    <source>
        <dbReference type="ARBA" id="ARBA00045821"/>
    </source>
</evidence>
<feature type="region of interest" description="Disordered" evidence="14">
    <location>
        <begin position="33"/>
        <end position="111"/>
    </location>
</feature>
<dbReference type="InParanoid" id="E4WYI9"/>
<feature type="DNA-binding region" description="HMG box" evidence="13">
    <location>
        <begin position="8"/>
        <end position="76"/>
    </location>
</feature>
<dbReference type="PANTHER" id="PTHR10270">
    <property type="entry name" value="SOX TRANSCRIPTION FACTOR"/>
    <property type="match status" value="1"/>
</dbReference>
<dbReference type="EMBL" id="FN653019">
    <property type="protein sequence ID" value="CBY22753.1"/>
    <property type="molecule type" value="Genomic_DNA"/>
</dbReference>
<dbReference type="PANTHER" id="PTHR10270:SF161">
    <property type="entry name" value="SEX-DETERMINING REGION Y PROTEIN"/>
    <property type="match status" value="1"/>
</dbReference>
<dbReference type="GO" id="GO:0030154">
    <property type="term" value="P:cell differentiation"/>
    <property type="evidence" value="ECO:0007669"/>
    <property type="project" value="UniProtKB-KW"/>
</dbReference>
<reference evidence="16" key="1">
    <citation type="journal article" date="2010" name="Science">
        <title>Plasticity of animal genome architecture unmasked by rapid evolution of a pelagic tunicate.</title>
        <authorList>
            <person name="Denoeud F."/>
            <person name="Henriet S."/>
            <person name="Mungpakdee S."/>
            <person name="Aury J.M."/>
            <person name="Da Silva C."/>
            <person name="Brinkmann H."/>
            <person name="Mikhaleva J."/>
            <person name="Olsen L.C."/>
            <person name="Jubin C."/>
            <person name="Canestro C."/>
            <person name="Bouquet J.M."/>
            <person name="Danks G."/>
            <person name="Poulain J."/>
            <person name="Campsteijn C."/>
            <person name="Adamski M."/>
            <person name="Cross I."/>
            <person name="Yadetie F."/>
            <person name="Muffato M."/>
            <person name="Louis A."/>
            <person name="Butcher S."/>
            <person name="Tsagkogeorga G."/>
            <person name="Konrad A."/>
            <person name="Singh S."/>
            <person name="Jensen M.F."/>
            <person name="Cong E.H."/>
            <person name="Eikeseth-Otteraa H."/>
            <person name="Noel B."/>
            <person name="Anthouard V."/>
            <person name="Porcel B.M."/>
            <person name="Kachouri-Lafond R."/>
            <person name="Nishino A."/>
            <person name="Ugolini M."/>
            <person name="Chourrout P."/>
            <person name="Nishida H."/>
            <person name="Aasland R."/>
            <person name="Huzurbazar S."/>
            <person name="Westhof E."/>
            <person name="Delsuc F."/>
            <person name="Lehrach H."/>
            <person name="Reinhardt R."/>
            <person name="Weissenbach J."/>
            <person name="Roy S.W."/>
            <person name="Artiguenave F."/>
            <person name="Postlethwait J.H."/>
            <person name="Manak J.R."/>
            <person name="Thompson E.M."/>
            <person name="Jaillon O."/>
            <person name="Du Pasquier L."/>
            <person name="Boudinot P."/>
            <person name="Liberles D.A."/>
            <person name="Volff J.N."/>
            <person name="Philippe H."/>
            <person name="Lenhard B."/>
            <person name="Roest Crollius H."/>
            <person name="Wincker P."/>
            <person name="Chourrout D."/>
        </authorList>
    </citation>
    <scope>NUCLEOTIDE SEQUENCE [LARGE SCALE GENOMIC DNA]</scope>
</reference>
<dbReference type="GO" id="GO:0005516">
    <property type="term" value="F:calmodulin binding"/>
    <property type="evidence" value="ECO:0007669"/>
    <property type="project" value="UniProtKB-KW"/>
</dbReference>
<keyword evidence="8" id="KW-0010">Activator</keyword>
<evidence type="ECO:0000313" key="17">
    <source>
        <dbReference type="Proteomes" id="UP000001307"/>
    </source>
</evidence>
<evidence type="ECO:0000256" key="2">
    <source>
        <dbReference type="ARBA" id="ARBA00005998"/>
    </source>
</evidence>
<evidence type="ECO:0000256" key="13">
    <source>
        <dbReference type="PROSITE-ProRule" id="PRU00267"/>
    </source>
</evidence>
<keyword evidence="4" id="KW-0221">Differentiation</keyword>
<keyword evidence="17" id="KW-1185">Reference proteome</keyword>
<dbReference type="GO" id="GO:0000978">
    <property type="term" value="F:RNA polymerase II cis-regulatory region sequence-specific DNA binding"/>
    <property type="evidence" value="ECO:0007669"/>
    <property type="project" value="TreeGrafter"/>
</dbReference>
<dbReference type="GO" id="GO:0001228">
    <property type="term" value="F:DNA-binding transcription activator activity, RNA polymerase II-specific"/>
    <property type="evidence" value="ECO:0007669"/>
    <property type="project" value="TreeGrafter"/>
</dbReference>